<accession>A0A2I0TBG4</accession>
<dbReference type="GO" id="GO:0015180">
    <property type="term" value="F:L-alanine transmembrane transporter activity"/>
    <property type="evidence" value="ECO:0007669"/>
    <property type="project" value="TreeGrafter"/>
</dbReference>
<dbReference type="Pfam" id="PF00375">
    <property type="entry name" value="SDF"/>
    <property type="match status" value="1"/>
</dbReference>
<dbReference type="PRINTS" id="PR00173">
    <property type="entry name" value="EDTRNSPORT"/>
</dbReference>
<evidence type="ECO:0000256" key="2">
    <source>
        <dbReference type="ARBA" id="ARBA00022448"/>
    </source>
</evidence>
<dbReference type="InterPro" id="IPR036458">
    <property type="entry name" value="Na:dicarbo_symporter_sf"/>
</dbReference>
<evidence type="ECO:0000256" key="1">
    <source>
        <dbReference type="ARBA" id="ARBA00004141"/>
    </source>
</evidence>
<keyword evidence="5" id="KW-1133">Transmembrane helix</keyword>
<keyword evidence="7" id="KW-0325">Glycoprotein</keyword>
<proteinExistence type="inferred from homology"/>
<keyword evidence="3" id="KW-0812">Transmembrane</keyword>
<organism evidence="10 11">
    <name type="scientific">Limosa lapponica baueri</name>
    <dbReference type="NCBI Taxonomy" id="1758121"/>
    <lineage>
        <taxon>Eukaryota</taxon>
        <taxon>Metazoa</taxon>
        <taxon>Chordata</taxon>
        <taxon>Craniata</taxon>
        <taxon>Vertebrata</taxon>
        <taxon>Euteleostomi</taxon>
        <taxon>Archelosauria</taxon>
        <taxon>Archosauria</taxon>
        <taxon>Dinosauria</taxon>
        <taxon>Saurischia</taxon>
        <taxon>Theropoda</taxon>
        <taxon>Coelurosauria</taxon>
        <taxon>Aves</taxon>
        <taxon>Neognathae</taxon>
        <taxon>Neoaves</taxon>
        <taxon>Charadriiformes</taxon>
        <taxon>Scolopacidae</taxon>
        <taxon>Limosa</taxon>
    </lineage>
</organism>
<evidence type="ECO:0000313" key="11">
    <source>
        <dbReference type="Proteomes" id="UP000233556"/>
    </source>
</evidence>
<name>A0A2I0TBG4_LIMLA</name>
<evidence type="ECO:0000313" key="10">
    <source>
        <dbReference type="EMBL" id="PKU31138.1"/>
    </source>
</evidence>
<dbReference type="Gene3D" id="1.10.3860.10">
    <property type="entry name" value="Sodium:dicarboxylate symporter"/>
    <property type="match status" value="1"/>
</dbReference>
<evidence type="ECO:0000256" key="9">
    <source>
        <dbReference type="SAM" id="MobiDB-lite"/>
    </source>
</evidence>
<evidence type="ECO:0000256" key="3">
    <source>
        <dbReference type="ARBA" id="ARBA00022692"/>
    </source>
</evidence>
<dbReference type="EMBL" id="KZ513290">
    <property type="protein sequence ID" value="PKU31138.1"/>
    <property type="molecule type" value="Genomic_DNA"/>
</dbReference>
<evidence type="ECO:0000256" key="5">
    <source>
        <dbReference type="ARBA" id="ARBA00022989"/>
    </source>
</evidence>
<reference evidence="11" key="2">
    <citation type="submission" date="2017-12" db="EMBL/GenBank/DDBJ databases">
        <title>Genome sequence of the Bar-tailed Godwit (Limosa lapponica baueri).</title>
        <authorList>
            <person name="Lima N.C.B."/>
            <person name="Parody-Merino A.M."/>
            <person name="Battley P.F."/>
            <person name="Fidler A.E."/>
            <person name="Prosdocimi F."/>
        </authorList>
    </citation>
    <scope>NUCLEOTIDE SEQUENCE [LARGE SCALE GENOMIC DNA]</scope>
</reference>
<feature type="region of interest" description="Disordered" evidence="9">
    <location>
        <begin position="1"/>
        <end position="20"/>
    </location>
</feature>
<keyword evidence="2 8" id="KW-0813">Transport</keyword>
<dbReference type="PROSITE" id="PS00714">
    <property type="entry name" value="NA_DICARBOXYL_SYMP_2"/>
    <property type="match status" value="1"/>
</dbReference>
<dbReference type="SUPFAM" id="SSF118215">
    <property type="entry name" value="Proton glutamate symport protein"/>
    <property type="match status" value="1"/>
</dbReference>
<gene>
    <name evidence="10" type="ORF">llap_18558</name>
</gene>
<dbReference type="GO" id="GO:0015195">
    <property type="term" value="F:L-threonine transmembrane transporter activity"/>
    <property type="evidence" value="ECO:0007669"/>
    <property type="project" value="TreeGrafter"/>
</dbReference>
<keyword evidence="4 8" id="KW-0769">Symport</keyword>
<dbReference type="InterPro" id="IPR018107">
    <property type="entry name" value="Na-dicarboxylate_symporter_CS"/>
</dbReference>
<keyword evidence="6" id="KW-0472">Membrane</keyword>
<dbReference type="GO" id="GO:0015293">
    <property type="term" value="F:symporter activity"/>
    <property type="evidence" value="ECO:0007669"/>
    <property type="project" value="UniProtKB-UniRule"/>
</dbReference>
<evidence type="ECO:0000256" key="8">
    <source>
        <dbReference type="RuleBase" id="RU361216"/>
    </source>
</evidence>
<comment type="subcellular location">
    <subcellularLocation>
        <location evidence="1 8">Membrane</location>
        <topology evidence="1 8">Multi-pass membrane protein</topology>
    </subcellularLocation>
</comment>
<dbReference type="InterPro" id="IPR050746">
    <property type="entry name" value="DAACS"/>
</dbReference>
<evidence type="ECO:0000256" key="4">
    <source>
        <dbReference type="ARBA" id="ARBA00022847"/>
    </source>
</evidence>
<dbReference type="GO" id="GO:0005886">
    <property type="term" value="C:plasma membrane"/>
    <property type="evidence" value="ECO:0007669"/>
    <property type="project" value="TreeGrafter"/>
</dbReference>
<dbReference type="AlphaFoldDB" id="A0A2I0TBG4"/>
<dbReference type="OrthoDB" id="5877963at2759"/>
<dbReference type="GO" id="GO:0015194">
    <property type="term" value="F:L-serine transmembrane transporter activity"/>
    <property type="evidence" value="ECO:0007669"/>
    <property type="project" value="TreeGrafter"/>
</dbReference>
<evidence type="ECO:0000256" key="7">
    <source>
        <dbReference type="ARBA" id="ARBA00023180"/>
    </source>
</evidence>
<dbReference type="PANTHER" id="PTHR11958:SF20">
    <property type="entry name" value="NEUTRAL AMINO ACID TRANSPORTER A"/>
    <property type="match status" value="1"/>
</dbReference>
<reference evidence="11" key="1">
    <citation type="submission" date="2017-11" db="EMBL/GenBank/DDBJ databases">
        <authorList>
            <person name="Lima N.C."/>
            <person name="Parody-Merino A.M."/>
            <person name="Battley P.F."/>
            <person name="Fidler A.E."/>
            <person name="Prosdocimi F."/>
        </authorList>
    </citation>
    <scope>NUCLEOTIDE SEQUENCE [LARGE SCALE GENOMIC DNA]</scope>
</reference>
<dbReference type="GO" id="GO:0015813">
    <property type="term" value="P:L-glutamate transmembrane transport"/>
    <property type="evidence" value="ECO:0007669"/>
    <property type="project" value="TreeGrafter"/>
</dbReference>
<feature type="region of interest" description="Disordered" evidence="9">
    <location>
        <begin position="25"/>
        <end position="49"/>
    </location>
</feature>
<keyword evidence="11" id="KW-1185">Reference proteome</keyword>
<dbReference type="GO" id="GO:0015183">
    <property type="term" value="F:L-aspartate transmembrane transporter activity"/>
    <property type="evidence" value="ECO:0007669"/>
    <property type="project" value="TreeGrafter"/>
</dbReference>
<dbReference type="PANTHER" id="PTHR11958">
    <property type="entry name" value="SODIUM/DICARBOXYLATE SYMPORTER-RELATED"/>
    <property type="match status" value="1"/>
</dbReference>
<sequence length="325" mass="35088">MLSGEGSAGPLSDLAKGGQRDDAHIDLGRKEVLSAQNRGAAEPLRERQARKKLSDLSNLKKQKWIEHGQQQQSSATLPSMIKCIEENNGVDKRISRFILPIGATVNMDGAAIFQCMAAVFIAQLNNVDLNPGQIFTILVTATASSVGAAGIPAGGVLTIAIILEAIGLPTNDLSLILAVDWIVFQQCPCSNMNPDQKPDEREGLPFASSGQGLQDWLPTPCFIRHCQISSHFLERPMLVLCFGGSGSGRAGPPLRHEESLQQRYAVCLIILKGALSWFPSGQLPSCCLAFEYNYAPKGRDSVIPGIVRENVMSKCGTEKVSFFIL</sequence>
<comment type="similarity">
    <text evidence="8">Belongs to the dicarboxylate/amino acid:cation symporter (DAACS) (TC 2.A.23) family.</text>
</comment>
<dbReference type="InterPro" id="IPR001991">
    <property type="entry name" value="Na-dicarboxylate_symporter"/>
</dbReference>
<dbReference type="Proteomes" id="UP000233556">
    <property type="component" value="Unassembled WGS sequence"/>
</dbReference>
<evidence type="ECO:0000256" key="6">
    <source>
        <dbReference type="ARBA" id="ARBA00023136"/>
    </source>
</evidence>
<protein>
    <recommendedName>
        <fullName evidence="8">Amino acid transporter</fullName>
    </recommendedName>
</protein>